<sequence length="205" mass="22439">MDKMAVVPKRVVGNLILDKTSFFCCDIQEKFRPVIKYFDDIVLVSKRLVSAASILDSPLVVTEQYPKGLGKTVAELEIDNAVGVFPKTKFTMLIPEVKEAMTSLCGGTLEHIILFGIEAHVCVQQTALDLLSLGYDVHVVADAVSSRSQMDRQFAFERLRQAGAVVTTSEAVLLQLVGDKEHAKFKDIQSLIKTSAPVSGLVSQL</sequence>
<keyword evidence="4" id="KW-1185">Reference proteome</keyword>
<proteinExistence type="inferred from homology"/>
<accession>A0A8J1UKV7</accession>
<dbReference type="Pfam" id="PF00857">
    <property type="entry name" value="Isochorismatase"/>
    <property type="match status" value="1"/>
</dbReference>
<dbReference type="InterPro" id="IPR050993">
    <property type="entry name" value="Isochorismatase_domain"/>
</dbReference>
<dbReference type="FunFam" id="3.40.50.850:FF:000001">
    <property type="entry name" value="Isochorismatase domain-containing protein 1"/>
    <property type="match status" value="1"/>
</dbReference>
<evidence type="ECO:0000256" key="1">
    <source>
        <dbReference type="ARBA" id="ARBA00006336"/>
    </source>
</evidence>
<dbReference type="EMBL" id="CAIIXF020000007">
    <property type="protein sequence ID" value="CAH1788071.1"/>
    <property type="molecule type" value="Genomic_DNA"/>
</dbReference>
<comment type="caution">
    <text evidence="3">The sequence shown here is derived from an EMBL/GenBank/DDBJ whole genome shotgun (WGS) entry which is preliminary data.</text>
</comment>
<dbReference type="Proteomes" id="UP000749559">
    <property type="component" value="Unassembled WGS sequence"/>
</dbReference>
<dbReference type="AlphaFoldDB" id="A0A8J1UKV7"/>
<evidence type="ECO:0000313" key="3">
    <source>
        <dbReference type="EMBL" id="CAH1788071.1"/>
    </source>
</evidence>
<dbReference type="SUPFAM" id="SSF52499">
    <property type="entry name" value="Isochorismatase-like hydrolases"/>
    <property type="match status" value="1"/>
</dbReference>
<evidence type="ECO:0000313" key="4">
    <source>
        <dbReference type="Proteomes" id="UP000749559"/>
    </source>
</evidence>
<gene>
    <name evidence="3" type="ORF">OFUS_LOCUS13673</name>
</gene>
<dbReference type="InterPro" id="IPR036380">
    <property type="entry name" value="Isochorismatase-like_sf"/>
</dbReference>
<name>A0A8J1UKV7_OWEFU</name>
<dbReference type="InterPro" id="IPR000868">
    <property type="entry name" value="Isochorismatase-like_dom"/>
</dbReference>
<dbReference type="PANTHER" id="PTHR14119">
    <property type="entry name" value="HYDROLASE"/>
    <property type="match status" value="1"/>
</dbReference>
<dbReference type="OrthoDB" id="269496at2759"/>
<dbReference type="CDD" id="cd01012">
    <property type="entry name" value="YcaC_related"/>
    <property type="match status" value="1"/>
</dbReference>
<organism evidence="3 4">
    <name type="scientific">Owenia fusiformis</name>
    <name type="common">Polychaete worm</name>
    <dbReference type="NCBI Taxonomy" id="6347"/>
    <lineage>
        <taxon>Eukaryota</taxon>
        <taxon>Metazoa</taxon>
        <taxon>Spiralia</taxon>
        <taxon>Lophotrochozoa</taxon>
        <taxon>Annelida</taxon>
        <taxon>Polychaeta</taxon>
        <taxon>Sedentaria</taxon>
        <taxon>Canalipalpata</taxon>
        <taxon>Sabellida</taxon>
        <taxon>Oweniida</taxon>
        <taxon>Oweniidae</taxon>
        <taxon>Owenia</taxon>
    </lineage>
</organism>
<evidence type="ECO:0000256" key="2">
    <source>
        <dbReference type="ARBA" id="ARBA00040688"/>
    </source>
</evidence>
<protein>
    <recommendedName>
        <fullName evidence="2">Isochorismatase domain-containing protein 1</fullName>
    </recommendedName>
</protein>
<comment type="similarity">
    <text evidence="1">Belongs to the isochorismatase family.</text>
</comment>
<reference evidence="3" key="1">
    <citation type="submission" date="2022-03" db="EMBL/GenBank/DDBJ databases">
        <authorList>
            <person name="Martin C."/>
        </authorList>
    </citation>
    <scope>NUCLEOTIDE SEQUENCE</scope>
</reference>
<dbReference type="PANTHER" id="PTHR14119:SF17">
    <property type="entry name" value="ISOCHORISMATASE DOMAIN-CONTAINING PROTEIN 1"/>
    <property type="match status" value="1"/>
</dbReference>
<dbReference type="Gene3D" id="3.40.50.850">
    <property type="entry name" value="Isochorismatase-like"/>
    <property type="match status" value="1"/>
</dbReference>